<feature type="compositionally biased region" description="Polar residues" evidence="1">
    <location>
        <begin position="361"/>
        <end position="375"/>
    </location>
</feature>
<feature type="compositionally biased region" description="Basic residues" evidence="1">
    <location>
        <begin position="290"/>
        <end position="301"/>
    </location>
</feature>
<dbReference type="AlphaFoldDB" id="A0AAE0NXY4"/>
<gene>
    <name evidence="2" type="ORF">B0H63DRAFT_445848</name>
</gene>
<feature type="region of interest" description="Disordered" evidence="1">
    <location>
        <begin position="32"/>
        <end position="78"/>
    </location>
</feature>
<keyword evidence="3" id="KW-1185">Reference proteome</keyword>
<comment type="caution">
    <text evidence="2">The sequence shown here is derived from an EMBL/GenBank/DDBJ whole genome shotgun (WGS) entry which is preliminary data.</text>
</comment>
<evidence type="ECO:0000313" key="2">
    <source>
        <dbReference type="EMBL" id="KAK3389669.1"/>
    </source>
</evidence>
<feature type="compositionally biased region" description="Acidic residues" evidence="1">
    <location>
        <begin position="36"/>
        <end position="49"/>
    </location>
</feature>
<evidence type="ECO:0000256" key="1">
    <source>
        <dbReference type="SAM" id="MobiDB-lite"/>
    </source>
</evidence>
<organism evidence="2 3">
    <name type="scientific">Podospora didyma</name>
    <dbReference type="NCBI Taxonomy" id="330526"/>
    <lineage>
        <taxon>Eukaryota</taxon>
        <taxon>Fungi</taxon>
        <taxon>Dikarya</taxon>
        <taxon>Ascomycota</taxon>
        <taxon>Pezizomycotina</taxon>
        <taxon>Sordariomycetes</taxon>
        <taxon>Sordariomycetidae</taxon>
        <taxon>Sordariales</taxon>
        <taxon>Podosporaceae</taxon>
        <taxon>Podospora</taxon>
    </lineage>
</organism>
<reference evidence="2" key="2">
    <citation type="submission" date="2023-06" db="EMBL/GenBank/DDBJ databases">
        <authorList>
            <consortium name="Lawrence Berkeley National Laboratory"/>
            <person name="Haridas S."/>
            <person name="Hensen N."/>
            <person name="Bonometti L."/>
            <person name="Westerberg I."/>
            <person name="Brannstrom I.O."/>
            <person name="Guillou S."/>
            <person name="Cros-Aarteil S."/>
            <person name="Calhoun S."/>
            <person name="Kuo A."/>
            <person name="Mondo S."/>
            <person name="Pangilinan J."/>
            <person name="Riley R."/>
            <person name="LaButti K."/>
            <person name="Andreopoulos B."/>
            <person name="Lipzen A."/>
            <person name="Chen C."/>
            <person name="Yanf M."/>
            <person name="Daum C."/>
            <person name="Ng V."/>
            <person name="Clum A."/>
            <person name="Steindorff A."/>
            <person name="Ohm R."/>
            <person name="Martin F."/>
            <person name="Silar P."/>
            <person name="Natvig D."/>
            <person name="Lalanne C."/>
            <person name="Gautier V."/>
            <person name="Ament-velasquez S.L."/>
            <person name="Kruys A."/>
            <person name="Hutchinson M.I."/>
            <person name="Powell A.J."/>
            <person name="Barry K."/>
            <person name="Miller A.N."/>
            <person name="Grigoriev I.V."/>
            <person name="Debuchy R."/>
            <person name="Gladieux P."/>
            <person name="Thoren M.H."/>
            <person name="Johannesson H."/>
        </authorList>
    </citation>
    <scope>NUCLEOTIDE SEQUENCE</scope>
    <source>
        <strain evidence="2">CBS 232.78</strain>
    </source>
</reference>
<dbReference type="EMBL" id="JAULSW010000002">
    <property type="protein sequence ID" value="KAK3389669.1"/>
    <property type="molecule type" value="Genomic_DNA"/>
</dbReference>
<sequence>MDSAVDIDTFMREVEGENPGLALEAMNNFEYRDPNLDSDADSNFEDEDSGLCLDKNPDSDSKPGQKRRATDDSSDKLRRLQRRAKLERALGLKHAATHELPSFETAAPAKLTPNQKKRLKLKRRLARNREAMLAAAANGVQPDNTNPSQEPLPLTMSQVDAQRRRRRLAARHLDELPSPDCMDVCMSHTQKMKALRENRIERAALGLAADLTRTQKTRAKNHAILARKRAAVGLPSVIAQSERVHPPGTTATQKKRILQKRSLARKRAAMGLPPAPPPPEPVYPPGMTRAQKKAARKRRKRAEMGLTEDDAATPVIEGPQRTKTQKRQDSLKRMKARRREAAAAATPLPIDKDEDDPMAQSPDSESTMSLDSHSGSSKRTKTEKRRETLKRQRARQALAVATATILPMDDGDDDDDDNDDDDNDSETATETETDIPPGQKRTKGQKSQARLKRRKERQRAAKALLDELPLPVVEDPKPKRSRTRRRAEQIKRQKQRACAAKELLGELPLGVIEADIIPTPVPALTKTQKRMAQKKRARARKVEGMMGVSAATPFPVSQRTRTQKCNDNKKRVRVRKREDEAAEKAVARLMGRVTVKTETQTSTPGEMSMAPTAVKCEPAAAQDDTRTVPEMLAALSLDDLHTKMIKQEHSDTKPVTISGGISKKRNRRRNPETIRRKRRNKEWNAKLRFPQFLAESFSKLSISDLPGMILSYFAPALASAPAPAPVSELAPAQPEADSDNDMEPELGSDTTASPPQTPLTPHSDGGKGYTPWST</sequence>
<feature type="compositionally biased region" description="Pro residues" evidence="1">
    <location>
        <begin position="273"/>
        <end position="284"/>
    </location>
</feature>
<feature type="compositionally biased region" description="Basic and acidic residues" evidence="1">
    <location>
        <begin position="55"/>
        <end position="78"/>
    </location>
</feature>
<feature type="compositionally biased region" description="Acidic residues" evidence="1">
    <location>
        <begin position="736"/>
        <end position="746"/>
    </location>
</feature>
<name>A0AAE0NXY4_9PEZI</name>
<accession>A0AAE0NXY4</accession>
<protein>
    <submittedName>
        <fullName evidence="2">Uncharacterized protein</fullName>
    </submittedName>
</protein>
<feature type="region of interest" description="Disordered" evidence="1">
    <location>
        <begin position="647"/>
        <end position="679"/>
    </location>
</feature>
<feature type="compositionally biased region" description="Basic residues" evidence="1">
    <location>
        <begin position="440"/>
        <end position="457"/>
    </location>
</feature>
<proteinExistence type="predicted"/>
<dbReference type="Proteomes" id="UP001285441">
    <property type="component" value="Unassembled WGS sequence"/>
</dbReference>
<feature type="compositionally biased region" description="Low complexity" evidence="1">
    <location>
        <begin position="721"/>
        <end position="732"/>
    </location>
</feature>
<feature type="region of interest" description="Disordered" evidence="1">
    <location>
        <begin position="261"/>
        <end position="493"/>
    </location>
</feature>
<reference evidence="2" key="1">
    <citation type="journal article" date="2023" name="Mol. Phylogenet. Evol.">
        <title>Genome-scale phylogeny and comparative genomics of the fungal order Sordariales.</title>
        <authorList>
            <person name="Hensen N."/>
            <person name="Bonometti L."/>
            <person name="Westerberg I."/>
            <person name="Brannstrom I.O."/>
            <person name="Guillou S."/>
            <person name="Cros-Aarteil S."/>
            <person name="Calhoun S."/>
            <person name="Haridas S."/>
            <person name="Kuo A."/>
            <person name="Mondo S."/>
            <person name="Pangilinan J."/>
            <person name="Riley R."/>
            <person name="LaButti K."/>
            <person name="Andreopoulos B."/>
            <person name="Lipzen A."/>
            <person name="Chen C."/>
            <person name="Yan M."/>
            <person name="Daum C."/>
            <person name="Ng V."/>
            <person name="Clum A."/>
            <person name="Steindorff A."/>
            <person name="Ohm R.A."/>
            <person name="Martin F."/>
            <person name="Silar P."/>
            <person name="Natvig D.O."/>
            <person name="Lalanne C."/>
            <person name="Gautier V."/>
            <person name="Ament-Velasquez S.L."/>
            <person name="Kruys A."/>
            <person name="Hutchinson M.I."/>
            <person name="Powell A.J."/>
            <person name="Barry K."/>
            <person name="Miller A.N."/>
            <person name="Grigoriev I.V."/>
            <person name="Debuchy R."/>
            <person name="Gladieux P."/>
            <person name="Hiltunen Thoren M."/>
            <person name="Johannesson H."/>
        </authorList>
    </citation>
    <scope>NUCLEOTIDE SEQUENCE</scope>
    <source>
        <strain evidence="2">CBS 232.78</strain>
    </source>
</reference>
<feature type="compositionally biased region" description="Acidic residues" evidence="1">
    <location>
        <begin position="409"/>
        <end position="433"/>
    </location>
</feature>
<evidence type="ECO:0000313" key="3">
    <source>
        <dbReference type="Proteomes" id="UP001285441"/>
    </source>
</evidence>
<feature type="region of interest" description="Disordered" evidence="1">
    <location>
        <begin position="721"/>
        <end position="774"/>
    </location>
</feature>